<keyword evidence="7" id="KW-0645">Protease</keyword>
<dbReference type="InterPro" id="IPR001930">
    <property type="entry name" value="Peptidase_M1"/>
</dbReference>
<dbReference type="PANTHER" id="PTHR11533:SF174">
    <property type="entry name" value="PUROMYCIN-SENSITIVE AMINOPEPTIDASE-RELATED"/>
    <property type="match status" value="1"/>
</dbReference>
<dbReference type="CDD" id="cd09603">
    <property type="entry name" value="M1_APN_like"/>
    <property type="match status" value="1"/>
</dbReference>
<feature type="chain" id="PRO_5045539481" description="Aminopeptidase N" evidence="13">
    <location>
        <begin position="19"/>
        <end position="637"/>
    </location>
</feature>
<dbReference type="EMBL" id="JAAMPT010000208">
    <property type="protein sequence ID" value="NMH25679.1"/>
    <property type="molecule type" value="Genomic_DNA"/>
</dbReference>
<gene>
    <name evidence="17" type="ORF">G6042_10430</name>
</gene>
<dbReference type="Pfam" id="PF17900">
    <property type="entry name" value="Peptidase_M1_N"/>
    <property type="match status" value="1"/>
</dbReference>
<comment type="caution">
    <text evidence="17">The sequence shown here is derived from an EMBL/GenBank/DDBJ whole genome shotgun (WGS) entry which is preliminary data.</text>
</comment>
<dbReference type="InterPro" id="IPR050344">
    <property type="entry name" value="Peptidase_M1_aminopeptidases"/>
</dbReference>
<evidence type="ECO:0000256" key="9">
    <source>
        <dbReference type="ARBA" id="ARBA00022729"/>
    </source>
</evidence>
<dbReference type="SUPFAM" id="SSF55486">
    <property type="entry name" value="Metalloproteases ('zincins'), catalytic domain"/>
    <property type="match status" value="1"/>
</dbReference>
<dbReference type="Gene3D" id="2.60.40.1730">
    <property type="entry name" value="tricorn interacting facor f3 domain"/>
    <property type="match status" value="1"/>
</dbReference>
<dbReference type="InterPro" id="IPR027268">
    <property type="entry name" value="Peptidase_M4/M1_CTD_sf"/>
</dbReference>
<dbReference type="EC" id="3.4.11.2" evidence="4"/>
<evidence type="ECO:0000313" key="17">
    <source>
        <dbReference type="EMBL" id="NMH25679.1"/>
    </source>
</evidence>
<comment type="cofactor">
    <cofactor evidence="2">
        <name>Zn(2+)</name>
        <dbReference type="ChEBI" id="CHEBI:29105"/>
    </cofactor>
</comment>
<dbReference type="Proteomes" id="UP000767947">
    <property type="component" value="Unassembled WGS sequence"/>
</dbReference>
<dbReference type="PRINTS" id="PR00756">
    <property type="entry name" value="ALADIPTASE"/>
</dbReference>
<keyword evidence="6" id="KW-0031">Aminopeptidase</keyword>
<evidence type="ECO:0000256" key="12">
    <source>
        <dbReference type="ARBA" id="ARBA00023049"/>
    </source>
</evidence>
<evidence type="ECO:0000313" key="18">
    <source>
        <dbReference type="Proteomes" id="UP000767947"/>
    </source>
</evidence>
<evidence type="ECO:0000256" key="4">
    <source>
        <dbReference type="ARBA" id="ARBA00012564"/>
    </source>
</evidence>
<evidence type="ECO:0000256" key="13">
    <source>
        <dbReference type="SAM" id="SignalP"/>
    </source>
</evidence>
<sequence>MKKIYFVLFLFNISMLFAQEDILEIEKIAESEMKSASRTMEFQANPNTANYDVTYHKLEFTVDPAVYFITGKVTTTFKALSDMTTVTFDLTNELTVSSVKIGVTNLSFVQNSNNELVITLPSTVTTGSFATVEINYSGQPAAGEDAFSQSAHNGTPIIWTLSEPFGARDWWPCKQDLNDKIETIDVYITAPSQYVSVSNGVEISAITLGSNKTTHFKHEYPIPAYLVAIAVTNYQIFTQTAGTAPNTFPIVNYIYPENYTSAVNSLAQTLPIMNFFESTFETYPFSNEKYGHAQCGFGGGMEHTTVSFMGSFSRGLIAHELAHQWFGDKITCGTWKDIWLNEGFATYLSAMVIEHLDGAQPFVNHKRSLTNNITSSPSGNVYLTDAQATNVSRIFSSRLSYNKGAMVLEMLRFKMGDTAFIQALKNYLADTDLAYGYAVTTDLKEHLEVVYGQDLTEFFNDWVYNQGYPTYSITAQNWGSGQVRFVINQSQSDASVSFFEMPVPVRVFGANGEQQDFILENTTNGQVFIENIAFPVVDIEFDPNANLISRNSTANLASEVFTTEKAIVLYPNPTKDVFFIQKPTSTEVQSVTIFNSLGQMVQESFSTEMNVSPLPTGIYAVAIKTSEGTFYKKIIKE</sequence>
<evidence type="ECO:0000256" key="5">
    <source>
        <dbReference type="ARBA" id="ARBA00015611"/>
    </source>
</evidence>
<keyword evidence="10" id="KW-0378">Hydrolase</keyword>
<dbReference type="PANTHER" id="PTHR11533">
    <property type="entry name" value="PROTEASE M1 ZINC METALLOPROTEASE"/>
    <property type="match status" value="1"/>
</dbReference>
<feature type="domain" description="Aminopeptidase N-like N-terminal" evidence="15">
    <location>
        <begin position="55"/>
        <end position="226"/>
    </location>
</feature>
<comment type="similarity">
    <text evidence="3">Belongs to the peptidase M1 family.</text>
</comment>
<dbReference type="InterPro" id="IPR045357">
    <property type="entry name" value="Aminopeptidase_N-like_N"/>
</dbReference>
<evidence type="ECO:0000256" key="3">
    <source>
        <dbReference type="ARBA" id="ARBA00010136"/>
    </source>
</evidence>
<organism evidence="17 18">
    <name type="scientific">Flavobacterium solisilvae</name>
    <dbReference type="NCBI Taxonomy" id="1852019"/>
    <lineage>
        <taxon>Bacteria</taxon>
        <taxon>Pseudomonadati</taxon>
        <taxon>Bacteroidota</taxon>
        <taxon>Flavobacteriia</taxon>
        <taxon>Flavobacteriales</taxon>
        <taxon>Flavobacteriaceae</taxon>
        <taxon>Flavobacterium</taxon>
    </lineage>
</organism>
<keyword evidence="11" id="KW-0862">Zinc</keyword>
<proteinExistence type="inferred from homology"/>
<feature type="signal peptide" evidence="13">
    <location>
        <begin position="1"/>
        <end position="18"/>
    </location>
</feature>
<evidence type="ECO:0000259" key="14">
    <source>
        <dbReference type="Pfam" id="PF01433"/>
    </source>
</evidence>
<dbReference type="NCBIfam" id="TIGR04183">
    <property type="entry name" value="Por_Secre_tail"/>
    <property type="match status" value="1"/>
</dbReference>
<feature type="domain" description="Peptidase M1 membrane alanine aminopeptidase" evidence="14">
    <location>
        <begin position="316"/>
        <end position="462"/>
    </location>
</feature>
<name>A0ABX1QWW8_9FLAO</name>
<evidence type="ECO:0000256" key="11">
    <source>
        <dbReference type="ARBA" id="ARBA00022833"/>
    </source>
</evidence>
<keyword evidence="18" id="KW-1185">Reference proteome</keyword>
<protein>
    <recommendedName>
        <fullName evidence="5">Aminopeptidase N</fullName>
        <ecNumber evidence="4">3.4.11.2</ecNumber>
    </recommendedName>
</protein>
<comment type="catalytic activity">
    <reaction evidence="1">
        <text>Release of an N-terminal amino acid, Xaa-|-Yaa- from a peptide, amide or arylamide. Xaa is preferably Ala, but may be most amino acids including Pro (slow action). When a terminal hydrophobic residue is followed by a prolyl residue, the two may be released as an intact Xaa-Pro dipeptide.</text>
        <dbReference type="EC" id="3.4.11.2"/>
    </reaction>
</comment>
<feature type="domain" description="Secretion system C-terminal sorting" evidence="16">
    <location>
        <begin position="569"/>
        <end position="635"/>
    </location>
</feature>
<evidence type="ECO:0000256" key="1">
    <source>
        <dbReference type="ARBA" id="ARBA00000098"/>
    </source>
</evidence>
<evidence type="ECO:0000259" key="15">
    <source>
        <dbReference type="Pfam" id="PF17900"/>
    </source>
</evidence>
<dbReference type="Pfam" id="PF18962">
    <property type="entry name" value="Por_Secre_tail"/>
    <property type="match status" value="1"/>
</dbReference>
<dbReference type="InterPro" id="IPR014782">
    <property type="entry name" value="Peptidase_M1_dom"/>
</dbReference>
<evidence type="ECO:0000256" key="6">
    <source>
        <dbReference type="ARBA" id="ARBA00022438"/>
    </source>
</evidence>
<evidence type="ECO:0000256" key="8">
    <source>
        <dbReference type="ARBA" id="ARBA00022723"/>
    </source>
</evidence>
<keyword evidence="9 13" id="KW-0732">Signal</keyword>
<dbReference type="InterPro" id="IPR042097">
    <property type="entry name" value="Aminopeptidase_N-like_N_sf"/>
</dbReference>
<keyword evidence="8" id="KW-0479">Metal-binding</keyword>
<evidence type="ECO:0000256" key="7">
    <source>
        <dbReference type="ARBA" id="ARBA00022670"/>
    </source>
</evidence>
<evidence type="ECO:0000256" key="2">
    <source>
        <dbReference type="ARBA" id="ARBA00001947"/>
    </source>
</evidence>
<accession>A0ABX1QWW8</accession>
<evidence type="ECO:0000259" key="16">
    <source>
        <dbReference type="Pfam" id="PF18962"/>
    </source>
</evidence>
<dbReference type="Pfam" id="PF01433">
    <property type="entry name" value="Peptidase_M1"/>
    <property type="match status" value="1"/>
</dbReference>
<dbReference type="InterPro" id="IPR026444">
    <property type="entry name" value="Secre_tail"/>
</dbReference>
<dbReference type="RefSeq" id="WP_169524380.1">
    <property type="nucleotide sequence ID" value="NZ_JAAMPT010000208.1"/>
</dbReference>
<keyword evidence="12" id="KW-0482">Metalloprotease</keyword>
<dbReference type="SUPFAM" id="SSF63737">
    <property type="entry name" value="Leukotriene A4 hydrolase N-terminal domain"/>
    <property type="match status" value="1"/>
</dbReference>
<evidence type="ECO:0000256" key="10">
    <source>
        <dbReference type="ARBA" id="ARBA00022801"/>
    </source>
</evidence>
<reference evidence="17 18" key="1">
    <citation type="submission" date="2020-02" db="EMBL/GenBank/DDBJ databases">
        <title>Flavobacterium sp. genome.</title>
        <authorList>
            <person name="Jung H.S."/>
            <person name="Baek J.H."/>
            <person name="Jeon C.O."/>
        </authorList>
    </citation>
    <scope>NUCLEOTIDE SEQUENCE [LARGE SCALE GENOMIC DNA]</scope>
    <source>
        <strain evidence="17 18">SE-s27</strain>
    </source>
</reference>
<dbReference type="Gene3D" id="1.10.390.10">
    <property type="entry name" value="Neutral Protease Domain 2"/>
    <property type="match status" value="1"/>
</dbReference>